<evidence type="ECO:0000313" key="12">
    <source>
        <dbReference type="Proteomes" id="UP001172911"/>
    </source>
</evidence>
<evidence type="ECO:0000256" key="2">
    <source>
        <dbReference type="ARBA" id="ARBA00004162"/>
    </source>
</evidence>
<evidence type="ECO:0000256" key="5">
    <source>
        <dbReference type="ARBA" id="ARBA00022500"/>
    </source>
</evidence>
<keyword evidence="5 10" id="KW-0145">Chemotaxis</keyword>
<name>A0AAW7ZF13_9FIRM</name>
<dbReference type="Pfam" id="PF03748">
    <property type="entry name" value="FliL"/>
    <property type="match status" value="1"/>
</dbReference>
<reference evidence="11" key="2">
    <citation type="submission" date="2023-03" db="EMBL/GenBank/DDBJ databases">
        <authorList>
            <person name="Zhang Z."/>
        </authorList>
    </citation>
    <scope>NUCLEOTIDE SEQUENCE</scope>
    <source>
        <strain evidence="11">DSA</strain>
    </source>
</reference>
<evidence type="ECO:0000256" key="1">
    <source>
        <dbReference type="ARBA" id="ARBA00002254"/>
    </source>
</evidence>
<organism evidence="11 12">
    <name type="scientific">Desulforamulus aquiferis</name>
    <dbReference type="NCBI Taxonomy" id="1397668"/>
    <lineage>
        <taxon>Bacteria</taxon>
        <taxon>Bacillati</taxon>
        <taxon>Bacillota</taxon>
        <taxon>Clostridia</taxon>
        <taxon>Eubacteriales</taxon>
        <taxon>Peptococcaceae</taxon>
        <taxon>Desulforamulus</taxon>
    </lineage>
</organism>
<evidence type="ECO:0000256" key="8">
    <source>
        <dbReference type="ARBA" id="ARBA00022989"/>
    </source>
</evidence>
<dbReference type="GO" id="GO:0009425">
    <property type="term" value="C:bacterial-type flagellum basal body"/>
    <property type="evidence" value="ECO:0007669"/>
    <property type="project" value="InterPro"/>
</dbReference>
<reference evidence="11" key="1">
    <citation type="journal article" date="2023" name="J. Hazard. Mater.">
        <title>Anaerobic biodegradation of pyrene and benzo[a]pyrene by a new sulfate-reducing Desulforamulus aquiferis strain DSA.</title>
        <authorList>
            <person name="Zhang Z."/>
            <person name="Sun J."/>
            <person name="Gong X."/>
            <person name="Wang C."/>
            <person name="Wang H."/>
        </authorList>
    </citation>
    <scope>NUCLEOTIDE SEQUENCE</scope>
    <source>
        <strain evidence="11">DSA</strain>
    </source>
</reference>
<keyword evidence="9 10" id="KW-0472">Membrane</keyword>
<dbReference type="EMBL" id="JARPTC010000021">
    <property type="protein sequence ID" value="MDO7788374.1"/>
    <property type="molecule type" value="Genomic_DNA"/>
</dbReference>
<dbReference type="PANTHER" id="PTHR35091:SF2">
    <property type="entry name" value="FLAGELLAR PROTEIN FLIL"/>
    <property type="match status" value="1"/>
</dbReference>
<evidence type="ECO:0000313" key="11">
    <source>
        <dbReference type="EMBL" id="MDO7788374.1"/>
    </source>
</evidence>
<comment type="similarity">
    <text evidence="3 10">Belongs to the FliL family.</text>
</comment>
<keyword evidence="7 10" id="KW-0283">Flagellar rotation</keyword>
<proteinExistence type="inferred from homology"/>
<accession>A0AAW7ZF13</accession>
<feature type="transmembrane region" description="Helical" evidence="10">
    <location>
        <begin position="24"/>
        <end position="45"/>
    </location>
</feature>
<dbReference type="Proteomes" id="UP001172911">
    <property type="component" value="Unassembled WGS sequence"/>
</dbReference>
<evidence type="ECO:0000256" key="9">
    <source>
        <dbReference type="ARBA" id="ARBA00023136"/>
    </source>
</evidence>
<dbReference type="PANTHER" id="PTHR35091">
    <property type="entry name" value="FLAGELLAR PROTEIN FLIL"/>
    <property type="match status" value="1"/>
</dbReference>
<keyword evidence="11" id="KW-0966">Cell projection</keyword>
<gene>
    <name evidence="11" type="ORF">P6N53_14195</name>
</gene>
<evidence type="ECO:0000256" key="6">
    <source>
        <dbReference type="ARBA" id="ARBA00022692"/>
    </source>
</evidence>
<comment type="subcellular location">
    <subcellularLocation>
        <location evidence="2">Cell membrane</location>
        <topology evidence="2">Single-pass membrane protein</topology>
    </subcellularLocation>
</comment>
<keyword evidence="11" id="KW-0282">Flagellum</keyword>
<evidence type="ECO:0000256" key="3">
    <source>
        <dbReference type="ARBA" id="ARBA00008281"/>
    </source>
</evidence>
<keyword evidence="6 10" id="KW-0812">Transmembrane</keyword>
<comment type="function">
    <text evidence="1 10">Controls the rotational direction of flagella during chemotaxis.</text>
</comment>
<keyword evidence="12" id="KW-1185">Reference proteome</keyword>
<dbReference type="GO" id="GO:0005886">
    <property type="term" value="C:plasma membrane"/>
    <property type="evidence" value="ECO:0007669"/>
    <property type="project" value="UniProtKB-SubCell"/>
</dbReference>
<keyword evidence="11" id="KW-0969">Cilium</keyword>
<sequence length="164" mass="18257">MPASPQDTAPQVQKPKKLFTFKNVLITLLCSLVLAGTGLGGYIYFIGTDKADARTGPDPEKLISLNMGSLLVNLADPGGSNFMRLTPVLEYEKNKVNKKLPEELNRKKVVLQDCIIRTIRTKSLADVQPPDSIDKIANELKNEVNKNLEDGQIHRVYFAEYLTQ</sequence>
<evidence type="ECO:0000256" key="10">
    <source>
        <dbReference type="RuleBase" id="RU364125"/>
    </source>
</evidence>
<protein>
    <recommendedName>
        <fullName evidence="10">Flagellar protein FliL</fullName>
    </recommendedName>
</protein>
<keyword evidence="4 10" id="KW-1003">Cell membrane</keyword>
<evidence type="ECO:0000256" key="4">
    <source>
        <dbReference type="ARBA" id="ARBA00022475"/>
    </source>
</evidence>
<dbReference type="RefSeq" id="WP_304544255.1">
    <property type="nucleotide sequence ID" value="NZ_JARPTC010000021.1"/>
</dbReference>
<dbReference type="GO" id="GO:0071978">
    <property type="term" value="P:bacterial-type flagellum-dependent swarming motility"/>
    <property type="evidence" value="ECO:0007669"/>
    <property type="project" value="TreeGrafter"/>
</dbReference>
<dbReference type="AlphaFoldDB" id="A0AAW7ZF13"/>
<keyword evidence="8 10" id="KW-1133">Transmembrane helix</keyword>
<evidence type="ECO:0000256" key="7">
    <source>
        <dbReference type="ARBA" id="ARBA00022779"/>
    </source>
</evidence>
<dbReference type="InterPro" id="IPR005503">
    <property type="entry name" value="FliL"/>
</dbReference>
<dbReference type="GO" id="GO:0006935">
    <property type="term" value="P:chemotaxis"/>
    <property type="evidence" value="ECO:0007669"/>
    <property type="project" value="UniProtKB-KW"/>
</dbReference>
<comment type="caution">
    <text evidence="11">The sequence shown here is derived from an EMBL/GenBank/DDBJ whole genome shotgun (WGS) entry which is preliminary data.</text>
</comment>